<feature type="region of interest" description="Disordered" evidence="1">
    <location>
        <begin position="33"/>
        <end position="72"/>
    </location>
</feature>
<dbReference type="Proteomes" id="UP000663846">
    <property type="component" value="Unassembled WGS sequence"/>
</dbReference>
<organism evidence="2 3">
    <name type="scientific">Rhizoctonia solani</name>
    <dbReference type="NCBI Taxonomy" id="456999"/>
    <lineage>
        <taxon>Eukaryota</taxon>
        <taxon>Fungi</taxon>
        <taxon>Dikarya</taxon>
        <taxon>Basidiomycota</taxon>
        <taxon>Agaricomycotina</taxon>
        <taxon>Agaricomycetes</taxon>
        <taxon>Cantharellales</taxon>
        <taxon>Ceratobasidiaceae</taxon>
        <taxon>Rhizoctonia</taxon>
    </lineage>
</organism>
<evidence type="ECO:0000256" key="1">
    <source>
        <dbReference type="SAM" id="MobiDB-lite"/>
    </source>
</evidence>
<proteinExistence type="predicted"/>
<sequence>MVHPFQQGSSLSSQGNQLADALAEIEIGGPYGSLSSGAGPSVTDSSAPDLRTISATSTSPGSQTQIRPRASSFRKRSFSQIKAHATSIATTFAGMIALPVINEVVDGVQAFRAMSTGKEKLIELEERLRVMSCKLNSDPRLLAADPIHAQFSQRIDDLHTQVCNELKASLARRFDVASRLDALEEQFTQLIFGAIKTGHLTQPKHNIPDEFDSTIKTLKIVNEGNGLVIHEHIGTRRYDEWPVNESRSQLHVYTYRAMYNDVPVELEDYYGGPDDYLLRTVTELVDHYNQRGLNPVLQRLYGGSAFKDQAGRLHVGLVLSPREGTPWVKLVMVKRSVELLCQIAEKTAIIFQQLKHNKQMNFDDIRVRSDGTLLLVPHTEGDNFLLASSTLDENVFDPFSGDDYQIGWPLGDLCGLLHESSKQGLVPEAVAALREHDGTWDQIAVWRIARDIGLRPPSDSSVFNCYPPPEWTTDPGWIIHWPNPPSIWNEPDGCFTPVARLDESMIGDYERQHLTSFKFTMATGTRGGELIDYLDASRHEDWLLPAQQDDWEYFPLEDWQNIETITLMYESVRLEREDWGEWEYALKTTAQETHLRKENLGVVTKTDVLMKIHKNDVPELGTRPVYFHRRRLSADTSPRQFWGFFSFNQDPLGPTGLAVRCSGPNQWGHVASESLPPYPPNYDRNYAGLEINIEHVNMYSNWGAKIQRRREWNRHHKIEPRYSEDLEWEMDYV</sequence>
<reference evidence="2" key="1">
    <citation type="submission" date="2021-01" db="EMBL/GenBank/DDBJ databases">
        <authorList>
            <person name="Kaushik A."/>
        </authorList>
    </citation>
    <scope>NUCLEOTIDE SEQUENCE</scope>
    <source>
        <strain evidence="2">AG1-1C</strain>
    </source>
</reference>
<dbReference type="AlphaFoldDB" id="A0A8H2XZ92"/>
<gene>
    <name evidence="2" type="ORF">RDB_LOCUS112933</name>
</gene>
<comment type="caution">
    <text evidence="2">The sequence shown here is derived from an EMBL/GenBank/DDBJ whole genome shotgun (WGS) entry which is preliminary data.</text>
</comment>
<feature type="compositionally biased region" description="Polar residues" evidence="1">
    <location>
        <begin position="33"/>
        <end position="46"/>
    </location>
</feature>
<feature type="compositionally biased region" description="Polar residues" evidence="1">
    <location>
        <begin position="53"/>
        <end position="66"/>
    </location>
</feature>
<dbReference type="EMBL" id="CAJMWS010000329">
    <property type="protein sequence ID" value="CAE6434294.1"/>
    <property type="molecule type" value="Genomic_DNA"/>
</dbReference>
<protein>
    <submittedName>
        <fullName evidence="2">Uncharacterized protein</fullName>
    </submittedName>
</protein>
<accession>A0A8H2XZ92</accession>
<evidence type="ECO:0000313" key="2">
    <source>
        <dbReference type="EMBL" id="CAE6434294.1"/>
    </source>
</evidence>
<evidence type="ECO:0000313" key="3">
    <source>
        <dbReference type="Proteomes" id="UP000663846"/>
    </source>
</evidence>
<name>A0A8H2XZ92_9AGAM</name>